<dbReference type="EMBL" id="JARYZI010000003">
    <property type="protein sequence ID" value="MDH8677865.1"/>
    <property type="molecule type" value="Genomic_DNA"/>
</dbReference>
<evidence type="ECO:0000256" key="2">
    <source>
        <dbReference type="ARBA" id="ARBA00022692"/>
    </source>
</evidence>
<dbReference type="RefSeq" id="WP_281093689.1">
    <property type="nucleotide sequence ID" value="NZ_JARYZI010000003.1"/>
</dbReference>
<evidence type="ECO:0000259" key="6">
    <source>
        <dbReference type="Pfam" id="PF06803"/>
    </source>
</evidence>
<dbReference type="InterPro" id="IPR010652">
    <property type="entry name" value="DUF1232"/>
</dbReference>
<feature type="transmembrane region" description="Helical" evidence="5">
    <location>
        <begin position="105"/>
        <end position="122"/>
    </location>
</feature>
<keyword evidence="8" id="KW-1185">Reference proteome</keyword>
<evidence type="ECO:0000313" key="8">
    <source>
        <dbReference type="Proteomes" id="UP001158045"/>
    </source>
</evidence>
<comment type="subcellular location">
    <subcellularLocation>
        <location evidence="1">Endomembrane system</location>
        <topology evidence="1">Multi-pass membrane protein</topology>
    </subcellularLocation>
</comment>
<keyword evidence="3 5" id="KW-1133">Transmembrane helix</keyword>
<dbReference type="Proteomes" id="UP001158045">
    <property type="component" value="Unassembled WGS sequence"/>
</dbReference>
<keyword evidence="2 5" id="KW-0812">Transmembrane</keyword>
<dbReference type="Pfam" id="PF06803">
    <property type="entry name" value="DUF1232"/>
    <property type="match status" value="1"/>
</dbReference>
<feature type="transmembrane region" description="Helical" evidence="5">
    <location>
        <begin position="65"/>
        <end position="85"/>
    </location>
</feature>
<evidence type="ECO:0000256" key="3">
    <source>
        <dbReference type="ARBA" id="ARBA00022989"/>
    </source>
</evidence>
<organism evidence="7 8">
    <name type="scientific">Fusibacter bizertensis</name>
    <dbReference type="NCBI Taxonomy" id="1488331"/>
    <lineage>
        <taxon>Bacteria</taxon>
        <taxon>Bacillati</taxon>
        <taxon>Bacillota</taxon>
        <taxon>Clostridia</taxon>
        <taxon>Eubacteriales</taxon>
        <taxon>Eubacteriales Family XII. Incertae Sedis</taxon>
        <taxon>Fusibacter</taxon>
    </lineage>
</organism>
<feature type="transmembrane region" description="Helical" evidence="5">
    <location>
        <begin position="32"/>
        <end position="53"/>
    </location>
</feature>
<evidence type="ECO:0000256" key="4">
    <source>
        <dbReference type="ARBA" id="ARBA00023136"/>
    </source>
</evidence>
<feature type="domain" description="DUF1232" evidence="6">
    <location>
        <begin position="34"/>
        <end position="70"/>
    </location>
</feature>
<sequence length="126" mass="14494">MNMMNNLKSFASKIKNEVKVIYVAWKFKKIPLVAKISAGLTIAYALSPIDLIPDFIPVLGYVDDLIILPLFILLTMKLIPIEVIAESRKDAEFLWREGWPKNWKYGLLILGVWIIILIYIFVKVSN</sequence>
<gene>
    <name evidence="7" type="ORF">QE109_06885</name>
</gene>
<evidence type="ECO:0000256" key="1">
    <source>
        <dbReference type="ARBA" id="ARBA00004127"/>
    </source>
</evidence>
<keyword evidence="4 5" id="KW-0472">Membrane</keyword>
<proteinExistence type="predicted"/>
<evidence type="ECO:0000256" key="5">
    <source>
        <dbReference type="SAM" id="Phobius"/>
    </source>
</evidence>
<reference evidence="7 8" key="1">
    <citation type="submission" date="2023-04" db="EMBL/GenBank/DDBJ databases">
        <title>Fusibacter bizertensis strain WBS, isolated from littoral bottom sediments of the Arctic seas - biochemical and genomic analysis.</title>
        <authorList>
            <person name="Brioukhanov A.L."/>
        </authorList>
    </citation>
    <scope>NUCLEOTIDE SEQUENCE [LARGE SCALE GENOMIC DNA]</scope>
    <source>
        <strain evidence="7 8">WBS</strain>
    </source>
</reference>
<comment type="caution">
    <text evidence="7">The sequence shown here is derived from an EMBL/GenBank/DDBJ whole genome shotgun (WGS) entry which is preliminary data.</text>
</comment>
<protein>
    <submittedName>
        <fullName evidence="7">DUF1232 domain-containing protein</fullName>
    </submittedName>
</protein>
<accession>A0ABT6NBR7</accession>
<name>A0ABT6NBR7_9FIRM</name>
<evidence type="ECO:0000313" key="7">
    <source>
        <dbReference type="EMBL" id="MDH8677865.1"/>
    </source>
</evidence>